<feature type="chain" id="PRO_5031330051" evidence="1">
    <location>
        <begin position="21"/>
        <end position="141"/>
    </location>
</feature>
<protein>
    <submittedName>
        <fullName evidence="2">Uncharacterized protein</fullName>
    </submittedName>
</protein>
<evidence type="ECO:0000313" key="2">
    <source>
        <dbReference type="EMBL" id="CAD9745729.1"/>
    </source>
</evidence>
<name>A0A7S2TH61_9EUKA</name>
<organism evidence="2">
    <name type="scientific">Lotharella oceanica</name>
    <dbReference type="NCBI Taxonomy" id="641309"/>
    <lineage>
        <taxon>Eukaryota</taxon>
        <taxon>Sar</taxon>
        <taxon>Rhizaria</taxon>
        <taxon>Cercozoa</taxon>
        <taxon>Chlorarachniophyceae</taxon>
        <taxon>Lotharella</taxon>
    </lineage>
</organism>
<proteinExistence type="predicted"/>
<reference evidence="2" key="1">
    <citation type="submission" date="2021-01" db="EMBL/GenBank/DDBJ databases">
        <authorList>
            <person name="Corre E."/>
            <person name="Pelletier E."/>
            <person name="Niang G."/>
            <person name="Scheremetjew M."/>
            <person name="Finn R."/>
            <person name="Kale V."/>
            <person name="Holt S."/>
            <person name="Cochrane G."/>
            <person name="Meng A."/>
            <person name="Brown T."/>
            <person name="Cohen L."/>
        </authorList>
    </citation>
    <scope>NUCLEOTIDE SEQUENCE</scope>
    <source>
        <strain evidence="2">CCMP622</strain>
    </source>
</reference>
<feature type="signal peptide" evidence="1">
    <location>
        <begin position="1"/>
        <end position="20"/>
    </location>
</feature>
<gene>
    <name evidence="2" type="ORF">LSP00402_LOCUS942</name>
</gene>
<evidence type="ECO:0000256" key="1">
    <source>
        <dbReference type="SAM" id="SignalP"/>
    </source>
</evidence>
<keyword evidence="1" id="KW-0732">Signal</keyword>
<sequence length="141" mass="15635">MRVLTSCFLMFLAMALVASSKPTIMRGSRLKSVGCRARSNRLAATPGTRFSAFESLSHPLISRRRHVTPKSQDPEEILGEMVTDKGEFEHRQKSSFDAVGDAIAQLDQCLEGNNTACEMLENNMEEDALDITPIEQPDEGF</sequence>
<dbReference type="EMBL" id="HBHP01001447">
    <property type="protein sequence ID" value="CAD9745729.1"/>
    <property type="molecule type" value="Transcribed_RNA"/>
</dbReference>
<dbReference type="AlphaFoldDB" id="A0A7S2TH61"/>
<accession>A0A7S2TH61</accession>